<feature type="region of interest" description="Disordered" evidence="1">
    <location>
        <begin position="1"/>
        <end position="23"/>
    </location>
</feature>
<organism evidence="2 3">
    <name type="scientific">Stenomitos frigidus ULC18</name>
    <dbReference type="NCBI Taxonomy" id="2107698"/>
    <lineage>
        <taxon>Bacteria</taxon>
        <taxon>Bacillati</taxon>
        <taxon>Cyanobacteriota</taxon>
        <taxon>Cyanophyceae</taxon>
        <taxon>Leptolyngbyales</taxon>
        <taxon>Leptolyngbyaceae</taxon>
        <taxon>Stenomitos</taxon>
    </lineage>
</organism>
<dbReference type="Proteomes" id="UP000239576">
    <property type="component" value="Unassembled WGS sequence"/>
</dbReference>
<dbReference type="EMBL" id="PVWK01000062">
    <property type="protein sequence ID" value="PSB29437.1"/>
    <property type="molecule type" value="Genomic_DNA"/>
</dbReference>
<proteinExistence type="predicted"/>
<dbReference type="AlphaFoldDB" id="A0A2T1E9K9"/>
<reference evidence="2 3" key="2">
    <citation type="submission" date="2018-03" db="EMBL/GenBank/DDBJ databases">
        <title>The ancient ancestry and fast evolution of plastids.</title>
        <authorList>
            <person name="Moore K.R."/>
            <person name="Magnabosco C."/>
            <person name="Momper L."/>
            <person name="Gold D.A."/>
            <person name="Bosak T."/>
            <person name="Fournier G.P."/>
        </authorList>
    </citation>
    <scope>NUCLEOTIDE SEQUENCE [LARGE SCALE GENOMIC DNA]</scope>
    <source>
        <strain evidence="2 3">ULC18</strain>
    </source>
</reference>
<protein>
    <recommendedName>
        <fullName evidence="4">TIR domain-containing protein</fullName>
    </recommendedName>
</protein>
<reference evidence="3" key="1">
    <citation type="submission" date="2018-02" db="EMBL/GenBank/DDBJ databases">
        <authorList>
            <person name="Moore K."/>
            <person name="Momper L."/>
        </authorList>
    </citation>
    <scope>NUCLEOTIDE SEQUENCE [LARGE SCALE GENOMIC DNA]</scope>
    <source>
        <strain evidence="3">ULC18</strain>
    </source>
</reference>
<keyword evidence="3" id="KW-1185">Reference proteome</keyword>
<gene>
    <name evidence="2" type="ORF">C7B82_11490</name>
</gene>
<evidence type="ECO:0000313" key="2">
    <source>
        <dbReference type="EMBL" id="PSB29437.1"/>
    </source>
</evidence>
<evidence type="ECO:0000313" key="3">
    <source>
        <dbReference type="Proteomes" id="UP000239576"/>
    </source>
</evidence>
<comment type="caution">
    <text evidence="2">The sequence shown here is derived from an EMBL/GenBank/DDBJ whole genome shotgun (WGS) entry which is preliminary data.</text>
</comment>
<dbReference type="RefSeq" id="WP_106256431.1">
    <property type="nucleotide sequence ID" value="NZ_CAWNSW010000155.1"/>
</dbReference>
<evidence type="ECO:0008006" key="4">
    <source>
        <dbReference type="Google" id="ProtNLM"/>
    </source>
</evidence>
<accession>A0A2T1E9K9</accession>
<name>A0A2T1E9K9_9CYAN</name>
<evidence type="ECO:0000256" key="1">
    <source>
        <dbReference type="SAM" id="MobiDB-lite"/>
    </source>
</evidence>
<sequence>MSDRPVAATSTQPTAMESGATGEVPRRIFISYKREVEPDEQIALQIFQTLNQHHQVFIDQTMTVGTRWAEQIETD</sequence>